<organism evidence="1 2">
    <name type="scientific">Xylaria curta</name>
    <dbReference type="NCBI Taxonomy" id="42375"/>
    <lineage>
        <taxon>Eukaryota</taxon>
        <taxon>Fungi</taxon>
        <taxon>Dikarya</taxon>
        <taxon>Ascomycota</taxon>
        <taxon>Pezizomycotina</taxon>
        <taxon>Sordariomycetes</taxon>
        <taxon>Xylariomycetidae</taxon>
        <taxon>Xylariales</taxon>
        <taxon>Xylariaceae</taxon>
        <taxon>Xylaria</taxon>
    </lineage>
</organism>
<dbReference type="EMBL" id="JAPDGR010000213">
    <property type="protein sequence ID" value="KAJ2993498.1"/>
    <property type="molecule type" value="Genomic_DNA"/>
</dbReference>
<evidence type="ECO:0000313" key="2">
    <source>
        <dbReference type="Proteomes" id="UP001143856"/>
    </source>
</evidence>
<evidence type="ECO:0000313" key="1">
    <source>
        <dbReference type="EMBL" id="KAJ2993498.1"/>
    </source>
</evidence>
<protein>
    <submittedName>
        <fullName evidence="1">Uncharacterized protein</fullName>
    </submittedName>
</protein>
<accession>A0ACC1PL86</accession>
<proteinExistence type="predicted"/>
<comment type="caution">
    <text evidence="1">The sequence shown here is derived from an EMBL/GenBank/DDBJ whole genome shotgun (WGS) entry which is preliminary data.</text>
</comment>
<gene>
    <name evidence="1" type="ORF">NUW58_g1821</name>
</gene>
<name>A0ACC1PL86_9PEZI</name>
<dbReference type="Proteomes" id="UP001143856">
    <property type="component" value="Unassembled WGS sequence"/>
</dbReference>
<reference evidence="1" key="1">
    <citation type="submission" date="2022-10" db="EMBL/GenBank/DDBJ databases">
        <title>Genome Sequence of Xylaria curta.</title>
        <authorList>
            <person name="Buettner E."/>
        </authorList>
    </citation>
    <scope>NUCLEOTIDE SEQUENCE</scope>
    <source>
        <strain evidence="1">Babe10</strain>
    </source>
</reference>
<keyword evidence="2" id="KW-1185">Reference proteome</keyword>
<sequence length="136" mass="15438">MRLLVIPALLAGASQALFQFLNDIPVDAYYNEGSDLVIQWKPQDRNDTFRLELYTFLTDPIYVGPSPYPRGFPIYEYNGTTTVLDDAAKYSVGNYTWHIDLIEGREGADWFYRFGAILGTVGEVANYARAFHIQVS</sequence>